<evidence type="ECO:0000256" key="1">
    <source>
        <dbReference type="SAM" id="MobiDB-lite"/>
    </source>
</evidence>
<protein>
    <submittedName>
        <fullName evidence="2">Uncharacterized protein</fullName>
    </submittedName>
</protein>
<feature type="region of interest" description="Disordered" evidence="1">
    <location>
        <begin position="751"/>
        <end position="776"/>
    </location>
</feature>
<dbReference type="EMBL" id="PKSG01000806">
    <property type="protein sequence ID" value="POR32752.1"/>
    <property type="molecule type" value="Genomic_DNA"/>
</dbReference>
<dbReference type="AlphaFoldDB" id="A0A2S4KRD6"/>
<sequence>MAKRKSKSKAKADGPAPKTSAGGSRRSNARATAPAPKAKGSQNTPKANLNRGRGNKPTGASKREPGVAKMTAETPARERHQVIAKYNIELSKKRLEEHGFHPAVTTKTRDEVLADWAAIFGKYTNRPTRQRFLDGGSGFQGGGVSQSRNLTRALLVFRHGFIQGRFDTDRQGVATGNKLASMLNAVHIGGQIAESIFADGYKTVHNAALTSTQSWSAMAQSVKIWDFFAGDFCTNGPGGVFTVVAPEYTIGEFHHASTYDPCGLDPENPLGSWFSEAMKIETEIYVSIAALHRRLSQQRRFQPRLVPVTDELVRYAQHLGGVKGIHGSSQFKSGPSSQVFDAPAYFAVTRLRLMSKLQPFTNRPTMEANIDAVKKIFEQRAGIKVLYFQKTPYLDRRILAIILRACPRVEMIGIYDCPLIHFGDVLCLLDLIHEINRKRRQDKLPVIKALDFFPRYHKGMPYQHPWAETYGLTWGPQKLDIVQRGFFCIIFKAFMKAKAMKLDLLFSKGNAFCDFLFKVPNYSLAVPSFLDAMYRLVDLQRKKKLGTDNERKQVTYDLLKPVRIDLEKGISHDWPHWYINIMGKYLVFCSSCGYEMLEEFFTAAARNSQPHTRVCAGCLLQLRLDDEGDHLKTKKTTTLTTLFPDWDGKCFNSDAPLAAAARGIISLKSTVSERPAPPALMLNNQGDVFQPQFEQPLVRDNKIHWDSLQNLPSLADLVGNAEAAKLWRTVDHQSNNLDMYTRLVRRLREDNRDCGGDGRPFESTRVDGGMPDHAEERQPPRMIQEYKLSRSFSNVVELETRVYDNGWL</sequence>
<accession>A0A2S4KRD6</accession>
<name>A0A2S4KRD6_9HYPO</name>
<dbReference type="OrthoDB" id="5428138at2759"/>
<reference evidence="2 3" key="1">
    <citation type="submission" date="2018-01" db="EMBL/GenBank/DDBJ databases">
        <title>Harnessing the power of phylogenomics to disentangle the directionality and signatures of interkingdom host jumping in the parasitic fungal genus Tolypocladium.</title>
        <authorList>
            <person name="Quandt C.A."/>
            <person name="Patterson W."/>
            <person name="Spatafora J.W."/>
        </authorList>
    </citation>
    <scope>NUCLEOTIDE SEQUENCE [LARGE SCALE GENOMIC DNA]</scope>
    <source>
        <strain evidence="2 3">NRBC 100945</strain>
    </source>
</reference>
<proteinExistence type="predicted"/>
<evidence type="ECO:0000313" key="2">
    <source>
        <dbReference type="EMBL" id="POR32752.1"/>
    </source>
</evidence>
<dbReference type="Proteomes" id="UP000237481">
    <property type="component" value="Unassembled WGS sequence"/>
</dbReference>
<organism evidence="2 3">
    <name type="scientific">Tolypocladium paradoxum</name>
    <dbReference type="NCBI Taxonomy" id="94208"/>
    <lineage>
        <taxon>Eukaryota</taxon>
        <taxon>Fungi</taxon>
        <taxon>Dikarya</taxon>
        <taxon>Ascomycota</taxon>
        <taxon>Pezizomycotina</taxon>
        <taxon>Sordariomycetes</taxon>
        <taxon>Hypocreomycetidae</taxon>
        <taxon>Hypocreales</taxon>
        <taxon>Ophiocordycipitaceae</taxon>
        <taxon>Tolypocladium</taxon>
    </lineage>
</organism>
<feature type="compositionally biased region" description="Polar residues" evidence="1">
    <location>
        <begin position="21"/>
        <end position="30"/>
    </location>
</feature>
<feature type="region of interest" description="Disordered" evidence="1">
    <location>
        <begin position="1"/>
        <end position="75"/>
    </location>
</feature>
<dbReference type="STRING" id="94208.A0A2S4KRD6"/>
<gene>
    <name evidence="2" type="ORF">TPAR_07077</name>
</gene>
<keyword evidence="3" id="KW-1185">Reference proteome</keyword>
<comment type="caution">
    <text evidence="2">The sequence shown here is derived from an EMBL/GenBank/DDBJ whole genome shotgun (WGS) entry which is preliminary data.</text>
</comment>
<evidence type="ECO:0000313" key="3">
    <source>
        <dbReference type="Proteomes" id="UP000237481"/>
    </source>
</evidence>